<sequence length="97" mass="10813">MTKTTPEMAPPSSNFRTTPPGGRLATTYDLNNRPNTWHIFIGFRAWNPPGAEAETLPLGYRGLLARLMSAIVKHVLTTVTLNEPHFTNTSRLEESPH</sequence>
<dbReference type="Proteomes" id="UP000499080">
    <property type="component" value="Unassembled WGS sequence"/>
</dbReference>
<dbReference type="AlphaFoldDB" id="A0A4Y2QZQ4"/>
<feature type="region of interest" description="Disordered" evidence="1">
    <location>
        <begin position="1"/>
        <end position="29"/>
    </location>
</feature>
<dbReference type="EMBL" id="BGPR01141613">
    <property type="protein sequence ID" value="GBN68818.1"/>
    <property type="molecule type" value="Genomic_DNA"/>
</dbReference>
<reference evidence="2 4" key="1">
    <citation type="journal article" date="2019" name="Sci. Rep.">
        <title>Orb-weaving spider Araneus ventricosus genome elucidates the spidroin gene catalogue.</title>
        <authorList>
            <person name="Kono N."/>
            <person name="Nakamura H."/>
            <person name="Ohtoshi R."/>
            <person name="Moran D.A.P."/>
            <person name="Shinohara A."/>
            <person name="Yoshida Y."/>
            <person name="Fujiwara M."/>
            <person name="Mori M."/>
            <person name="Tomita M."/>
            <person name="Arakawa K."/>
        </authorList>
    </citation>
    <scope>NUCLEOTIDE SEQUENCE [LARGE SCALE GENOMIC DNA]</scope>
</reference>
<accession>A0A4Y2QZQ4</accession>
<feature type="compositionally biased region" description="Polar residues" evidence="1">
    <location>
        <begin position="1"/>
        <end position="17"/>
    </location>
</feature>
<evidence type="ECO:0000313" key="3">
    <source>
        <dbReference type="EMBL" id="GBN68818.1"/>
    </source>
</evidence>
<organism evidence="2 4">
    <name type="scientific">Araneus ventricosus</name>
    <name type="common">Orbweaver spider</name>
    <name type="synonym">Epeira ventricosa</name>
    <dbReference type="NCBI Taxonomy" id="182803"/>
    <lineage>
        <taxon>Eukaryota</taxon>
        <taxon>Metazoa</taxon>
        <taxon>Ecdysozoa</taxon>
        <taxon>Arthropoda</taxon>
        <taxon>Chelicerata</taxon>
        <taxon>Arachnida</taxon>
        <taxon>Araneae</taxon>
        <taxon>Araneomorphae</taxon>
        <taxon>Entelegynae</taxon>
        <taxon>Araneoidea</taxon>
        <taxon>Araneidae</taxon>
        <taxon>Araneus</taxon>
    </lineage>
</organism>
<evidence type="ECO:0000256" key="1">
    <source>
        <dbReference type="SAM" id="MobiDB-lite"/>
    </source>
</evidence>
<dbReference type="EMBL" id="BGPR01141609">
    <property type="protein sequence ID" value="GBN68808.1"/>
    <property type="molecule type" value="Genomic_DNA"/>
</dbReference>
<protein>
    <submittedName>
        <fullName evidence="2">Uncharacterized protein</fullName>
    </submittedName>
</protein>
<gene>
    <name evidence="2" type="ORF">AVEN_112060_1</name>
    <name evidence="3" type="ORF">AVEN_141926_1</name>
</gene>
<proteinExistence type="predicted"/>
<keyword evidence="4" id="KW-1185">Reference proteome</keyword>
<evidence type="ECO:0000313" key="4">
    <source>
        <dbReference type="Proteomes" id="UP000499080"/>
    </source>
</evidence>
<comment type="caution">
    <text evidence="2">The sequence shown here is derived from an EMBL/GenBank/DDBJ whole genome shotgun (WGS) entry which is preliminary data.</text>
</comment>
<evidence type="ECO:0000313" key="2">
    <source>
        <dbReference type="EMBL" id="GBN68808.1"/>
    </source>
</evidence>
<name>A0A4Y2QZQ4_ARAVE</name>